<dbReference type="AlphaFoldDB" id="A0A081MYK1"/>
<keyword evidence="2" id="KW-1185">Reference proteome</keyword>
<gene>
    <name evidence="1" type="ORF">GZ77_26360</name>
</gene>
<dbReference type="EMBL" id="JOKG01000010">
    <property type="protein sequence ID" value="KEQ11274.1"/>
    <property type="molecule type" value="Genomic_DNA"/>
</dbReference>
<comment type="caution">
    <text evidence="1">The sequence shown here is derived from an EMBL/GenBank/DDBJ whole genome shotgun (WGS) entry which is preliminary data.</text>
</comment>
<accession>A0A081MYK1</accession>
<reference evidence="1 2" key="1">
    <citation type="submission" date="2014-06" db="EMBL/GenBank/DDBJ databases">
        <title>Whole Genome Sequences of Three Symbiotic Endozoicomonas Bacteria.</title>
        <authorList>
            <person name="Neave M.J."/>
            <person name="Apprill A."/>
            <person name="Voolstra C.R."/>
        </authorList>
    </citation>
    <scope>NUCLEOTIDE SEQUENCE [LARGE SCALE GENOMIC DNA]</scope>
    <source>
        <strain evidence="1 2">LMG 24815</strain>
    </source>
</reference>
<dbReference type="Proteomes" id="UP000028006">
    <property type="component" value="Unassembled WGS sequence"/>
</dbReference>
<protein>
    <submittedName>
        <fullName evidence="1">Uncharacterized protein</fullName>
    </submittedName>
</protein>
<sequence length="83" mass="9243">MGFWDVAGKVAKGAGKLTVAVGKEMLNQGQEYKQDRENMSDESDQELIRIVKNQSGSKKTAAWAELKDRGYSPDDIKYMMNGV</sequence>
<proteinExistence type="predicted"/>
<evidence type="ECO:0000313" key="2">
    <source>
        <dbReference type="Proteomes" id="UP000028006"/>
    </source>
</evidence>
<dbReference type="RefSeq" id="WP_034880181.1">
    <property type="nucleotide sequence ID" value="NZ_JOKG01000010.1"/>
</dbReference>
<organism evidence="1 2">
    <name type="scientific">Endozoicomonas montiporae</name>
    <dbReference type="NCBI Taxonomy" id="1027273"/>
    <lineage>
        <taxon>Bacteria</taxon>
        <taxon>Pseudomonadati</taxon>
        <taxon>Pseudomonadota</taxon>
        <taxon>Gammaproteobacteria</taxon>
        <taxon>Oceanospirillales</taxon>
        <taxon>Endozoicomonadaceae</taxon>
        <taxon>Endozoicomonas</taxon>
    </lineage>
</organism>
<evidence type="ECO:0000313" key="1">
    <source>
        <dbReference type="EMBL" id="KEQ11274.1"/>
    </source>
</evidence>
<name>A0A081MYK1_9GAMM</name>